<accession>A0A7I4YD10</accession>
<feature type="region of interest" description="Disordered" evidence="1">
    <location>
        <begin position="14"/>
        <end position="43"/>
    </location>
</feature>
<dbReference type="WBParaSite" id="HCON_00080160-00001">
    <property type="protein sequence ID" value="HCON_00080160-00001"/>
    <property type="gene ID" value="HCON_00080160"/>
</dbReference>
<protein>
    <submittedName>
        <fullName evidence="3">Uncharacterized protein</fullName>
    </submittedName>
</protein>
<keyword evidence="2" id="KW-1185">Reference proteome</keyword>
<organism evidence="2 3">
    <name type="scientific">Haemonchus contortus</name>
    <name type="common">Barber pole worm</name>
    <dbReference type="NCBI Taxonomy" id="6289"/>
    <lineage>
        <taxon>Eukaryota</taxon>
        <taxon>Metazoa</taxon>
        <taxon>Ecdysozoa</taxon>
        <taxon>Nematoda</taxon>
        <taxon>Chromadorea</taxon>
        <taxon>Rhabditida</taxon>
        <taxon>Rhabditina</taxon>
        <taxon>Rhabditomorpha</taxon>
        <taxon>Strongyloidea</taxon>
        <taxon>Trichostrongylidae</taxon>
        <taxon>Haemonchus</taxon>
    </lineage>
</organism>
<reference evidence="3" key="1">
    <citation type="submission" date="2020-12" db="UniProtKB">
        <authorList>
            <consortium name="WormBaseParasite"/>
        </authorList>
    </citation>
    <scope>IDENTIFICATION</scope>
    <source>
        <strain evidence="3">MHco3</strain>
    </source>
</reference>
<evidence type="ECO:0000256" key="1">
    <source>
        <dbReference type="SAM" id="MobiDB-lite"/>
    </source>
</evidence>
<proteinExistence type="predicted"/>
<evidence type="ECO:0000313" key="2">
    <source>
        <dbReference type="Proteomes" id="UP000025227"/>
    </source>
</evidence>
<dbReference type="Proteomes" id="UP000025227">
    <property type="component" value="Unplaced"/>
</dbReference>
<evidence type="ECO:0000313" key="3">
    <source>
        <dbReference type="WBParaSite" id="HCON_00080160-00001"/>
    </source>
</evidence>
<sequence>MLGIFYTNKCRRESGVPSSVNERRSGVPLNTQEIEDQDSRGRSRWSDFSTKALNERNVDPCVPGAIHWTAPTRDRDEWRRYWRLLEEIDDQRDDRRYR</sequence>
<dbReference type="OrthoDB" id="5897510at2759"/>
<name>A0A7I4YD10_HAECO</name>
<dbReference type="AlphaFoldDB" id="A0A7I4YD10"/>